<comment type="subcellular location">
    <subcellularLocation>
        <location evidence="1">Membrane</location>
        <topology evidence="1">Multi-pass membrane protein</topology>
    </subcellularLocation>
</comment>
<dbReference type="Pfam" id="PF01061">
    <property type="entry name" value="ABC2_membrane"/>
    <property type="match status" value="1"/>
</dbReference>
<evidence type="ECO:0000256" key="3">
    <source>
        <dbReference type="ARBA" id="ARBA00022989"/>
    </source>
</evidence>
<keyword evidence="4 5" id="KW-0472">Membrane</keyword>
<feature type="transmembrane region" description="Helical" evidence="5">
    <location>
        <begin position="21"/>
        <end position="42"/>
    </location>
</feature>
<evidence type="ECO:0000256" key="1">
    <source>
        <dbReference type="ARBA" id="ARBA00004141"/>
    </source>
</evidence>
<dbReference type="AlphaFoldDB" id="A0A3B0SI61"/>
<feature type="transmembrane region" description="Helical" evidence="5">
    <location>
        <begin position="168"/>
        <end position="187"/>
    </location>
</feature>
<keyword evidence="2 5" id="KW-0812">Transmembrane</keyword>
<accession>A0A3B0SI61</accession>
<dbReference type="EMBL" id="UOEK01000330">
    <property type="protein sequence ID" value="VAW05911.1"/>
    <property type="molecule type" value="Genomic_DNA"/>
</dbReference>
<evidence type="ECO:0000256" key="2">
    <source>
        <dbReference type="ARBA" id="ARBA00022692"/>
    </source>
</evidence>
<gene>
    <name evidence="7" type="ORF">MNBD_ACTINO02-3340</name>
</gene>
<proteinExistence type="predicted"/>
<dbReference type="GO" id="GO:0016020">
    <property type="term" value="C:membrane"/>
    <property type="evidence" value="ECO:0007669"/>
    <property type="project" value="UniProtKB-SubCell"/>
</dbReference>
<evidence type="ECO:0000259" key="6">
    <source>
        <dbReference type="Pfam" id="PF01061"/>
    </source>
</evidence>
<feature type="transmembrane region" description="Helical" evidence="5">
    <location>
        <begin position="110"/>
        <end position="131"/>
    </location>
</feature>
<dbReference type="PANTHER" id="PTHR43229">
    <property type="entry name" value="NODULATION PROTEIN J"/>
    <property type="match status" value="1"/>
</dbReference>
<dbReference type="GO" id="GO:0140359">
    <property type="term" value="F:ABC-type transporter activity"/>
    <property type="evidence" value="ECO:0007669"/>
    <property type="project" value="InterPro"/>
</dbReference>
<protein>
    <recommendedName>
        <fullName evidence="6">ABC-2 type transporter transmembrane domain-containing protein</fullName>
    </recommendedName>
</protein>
<organism evidence="7">
    <name type="scientific">hydrothermal vent metagenome</name>
    <dbReference type="NCBI Taxonomy" id="652676"/>
    <lineage>
        <taxon>unclassified sequences</taxon>
        <taxon>metagenomes</taxon>
        <taxon>ecological metagenomes</taxon>
    </lineage>
</organism>
<evidence type="ECO:0000313" key="7">
    <source>
        <dbReference type="EMBL" id="VAW05911.1"/>
    </source>
</evidence>
<feature type="transmembrane region" description="Helical" evidence="5">
    <location>
        <begin position="62"/>
        <end position="81"/>
    </location>
</feature>
<sequence length="188" mass="19785">MSLRRSWAIGRHEIRMLMDDPGTIVFLILMPMLMMAVMKPLFALSLQADGFAGASGAEQAVPGMAAMFASFSASFAGFGFFREHGWGTWDRLRASSATTPDIMIGKLGPVLGVSLFQLFSLFGLGVLLLGLTISGSLVALVMIIIAFSLAMLGFGMAITALSRTSLQLNTYANIGGIVFAAVGGALVP</sequence>
<feature type="domain" description="ABC-2 type transporter transmembrane" evidence="6">
    <location>
        <begin position="7"/>
        <end position="188"/>
    </location>
</feature>
<feature type="non-terminal residue" evidence="7">
    <location>
        <position position="188"/>
    </location>
</feature>
<dbReference type="InterPro" id="IPR051784">
    <property type="entry name" value="Nod_factor_ABC_transporter"/>
</dbReference>
<name>A0A3B0SI61_9ZZZZ</name>
<dbReference type="InterPro" id="IPR013525">
    <property type="entry name" value="ABC2_TM"/>
</dbReference>
<evidence type="ECO:0000256" key="5">
    <source>
        <dbReference type="SAM" id="Phobius"/>
    </source>
</evidence>
<reference evidence="7" key="1">
    <citation type="submission" date="2018-06" db="EMBL/GenBank/DDBJ databases">
        <authorList>
            <person name="Zhirakovskaya E."/>
        </authorList>
    </citation>
    <scope>NUCLEOTIDE SEQUENCE</scope>
</reference>
<feature type="transmembrane region" description="Helical" evidence="5">
    <location>
        <begin position="137"/>
        <end position="161"/>
    </location>
</feature>
<keyword evidence="3 5" id="KW-1133">Transmembrane helix</keyword>
<evidence type="ECO:0000256" key="4">
    <source>
        <dbReference type="ARBA" id="ARBA00023136"/>
    </source>
</evidence>
<dbReference type="PANTHER" id="PTHR43229:SF3">
    <property type="entry name" value="ABC-TYPE MULTIDRUG TRANSPORT SYSTEM, PERMEASE COMPONENT"/>
    <property type="match status" value="1"/>
</dbReference>